<dbReference type="Pfam" id="PF07224">
    <property type="entry name" value="Chlorophyllase"/>
    <property type="match status" value="1"/>
</dbReference>
<dbReference type="PANTHER" id="PTHR33428:SF10">
    <property type="entry name" value="CHLOROPHYLLASE-1"/>
    <property type="match status" value="1"/>
</dbReference>
<comment type="caution">
    <text evidence="1">The sequence shown here is derived from an EMBL/GenBank/DDBJ whole genome shotgun (WGS) entry which is preliminary data.</text>
</comment>
<dbReference type="Proteomes" id="UP000826271">
    <property type="component" value="Unassembled WGS sequence"/>
</dbReference>
<dbReference type="AlphaFoldDB" id="A0AAV6YCD6"/>
<reference evidence="1" key="1">
    <citation type="submission" date="2019-10" db="EMBL/GenBank/DDBJ databases">
        <authorList>
            <person name="Zhang R."/>
            <person name="Pan Y."/>
            <person name="Wang J."/>
            <person name="Ma R."/>
            <person name="Yu S."/>
        </authorList>
    </citation>
    <scope>NUCLEOTIDE SEQUENCE</scope>
    <source>
        <strain evidence="1">LA-IB0</strain>
        <tissue evidence="1">Leaf</tissue>
    </source>
</reference>
<accession>A0AAV6YCD6</accession>
<dbReference type="GO" id="GO:0015996">
    <property type="term" value="P:chlorophyll catabolic process"/>
    <property type="evidence" value="ECO:0007669"/>
    <property type="project" value="TreeGrafter"/>
</dbReference>
<evidence type="ECO:0000313" key="1">
    <source>
        <dbReference type="EMBL" id="KAG8389025.1"/>
    </source>
</evidence>
<evidence type="ECO:0000313" key="2">
    <source>
        <dbReference type="Proteomes" id="UP000826271"/>
    </source>
</evidence>
<protein>
    <recommendedName>
        <fullName evidence="3">Chlorophyllase</fullName>
    </recommendedName>
</protein>
<proteinExistence type="predicted"/>
<dbReference type="SUPFAM" id="SSF53474">
    <property type="entry name" value="alpha/beta-Hydrolases"/>
    <property type="match status" value="1"/>
</dbReference>
<gene>
    <name evidence="1" type="ORF">BUALT_Bualt02G0186500</name>
</gene>
<dbReference type="InterPro" id="IPR029058">
    <property type="entry name" value="AB_hydrolase_fold"/>
</dbReference>
<dbReference type="Gene3D" id="3.40.50.1820">
    <property type="entry name" value="alpha/beta hydrolase"/>
    <property type="match status" value="1"/>
</dbReference>
<dbReference type="InterPro" id="IPR017395">
    <property type="entry name" value="Chlorophyllase-like"/>
</dbReference>
<keyword evidence="2" id="KW-1185">Reference proteome</keyword>
<organism evidence="1 2">
    <name type="scientific">Buddleja alternifolia</name>
    <dbReference type="NCBI Taxonomy" id="168488"/>
    <lineage>
        <taxon>Eukaryota</taxon>
        <taxon>Viridiplantae</taxon>
        <taxon>Streptophyta</taxon>
        <taxon>Embryophyta</taxon>
        <taxon>Tracheophyta</taxon>
        <taxon>Spermatophyta</taxon>
        <taxon>Magnoliopsida</taxon>
        <taxon>eudicotyledons</taxon>
        <taxon>Gunneridae</taxon>
        <taxon>Pentapetalae</taxon>
        <taxon>asterids</taxon>
        <taxon>lamiids</taxon>
        <taxon>Lamiales</taxon>
        <taxon>Scrophulariaceae</taxon>
        <taxon>Buddlejeae</taxon>
        <taxon>Buddleja</taxon>
    </lineage>
</organism>
<dbReference type="EMBL" id="WHWC01000002">
    <property type="protein sequence ID" value="KAG8389025.1"/>
    <property type="molecule type" value="Genomic_DNA"/>
</dbReference>
<dbReference type="GO" id="GO:0047746">
    <property type="term" value="F:chlorophyllase activity"/>
    <property type="evidence" value="ECO:0007669"/>
    <property type="project" value="TreeGrafter"/>
</dbReference>
<sequence length="294" mass="31856">MAVSEAKIAVVPPKCNDVFKMGKFETTTKHVKKWDASGPPTEIFVVARSQRALVAPKFYGFISFLWTSISKEVEIATKVMQWISSAKGLPLVLPQKVSPDLNNLALSGHSRGGKSAFALTLASYTGPSGILDNNTPTAKFKALIGVDPSAGSAVQLRPKPKILKYIPRSFNMSIPVAIIGSGYSNQSQWLCPPFAANGCNHSEFFNESKPPACYFLAKDYGHCDMLDDGIAFWLRFICKSGKGCKKLMRSCVGGIVVAFLKAYLGDGNEEDLNGIVNEPSIAPITLDPVVYVKE</sequence>
<evidence type="ECO:0008006" key="3">
    <source>
        <dbReference type="Google" id="ProtNLM"/>
    </source>
</evidence>
<name>A0AAV6YCD6_9LAMI</name>
<dbReference type="PANTHER" id="PTHR33428">
    <property type="entry name" value="CHLOROPHYLLASE-2, CHLOROPLASTIC"/>
    <property type="match status" value="1"/>
</dbReference>